<keyword evidence="2" id="KW-1185">Reference proteome</keyword>
<accession>A0ABT1MMR0</accession>
<sequence>MTDPDEIEAFLISIFDLSDNPYPCQQQDRLIRNVSEHSDNLVMRRFEACGVAIDVTRECCVVRHDQSAFPAEVIADAMLTTLDQLHDPAGMILGGLAAIWDSASIAPTIRLDPKPQAN</sequence>
<reference evidence="1 2" key="1">
    <citation type="submission" date="2022-03" db="EMBL/GenBank/DDBJ databases">
        <authorList>
            <person name="He Y."/>
        </authorList>
    </citation>
    <scope>NUCLEOTIDE SEQUENCE [LARGE SCALE GENOMIC DNA]</scope>
    <source>
        <strain evidence="1 2">TK19116</strain>
    </source>
</reference>
<organism evidence="1 2">
    <name type="scientific">Paracoccus albicereus</name>
    <dbReference type="NCBI Taxonomy" id="2922394"/>
    <lineage>
        <taxon>Bacteria</taxon>
        <taxon>Pseudomonadati</taxon>
        <taxon>Pseudomonadota</taxon>
        <taxon>Alphaproteobacteria</taxon>
        <taxon>Rhodobacterales</taxon>
        <taxon>Paracoccaceae</taxon>
        <taxon>Paracoccus</taxon>
    </lineage>
</organism>
<name>A0ABT1MMR0_9RHOB</name>
<comment type="caution">
    <text evidence="1">The sequence shown here is derived from an EMBL/GenBank/DDBJ whole genome shotgun (WGS) entry which is preliminary data.</text>
</comment>
<gene>
    <name evidence="1" type="ORF">MLD63_03860</name>
</gene>
<dbReference type="EMBL" id="JAKZEU010000002">
    <property type="protein sequence ID" value="MCQ0969569.1"/>
    <property type="molecule type" value="Genomic_DNA"/>
</dbReference>
<evidence type="ECO:0000313" key="2">
    <source>
        <dbReference type="Proteomes" id="UP001203945"/>
    </source>
</evidence>
<proteinExistence type="predicted"/>
<protein>
    <submittedName>
        <fullName evidence="1">Uncharacterized protein</fullName>
    </submittedName>
</protein>
<dbReference type="Proteomes" id="UP001203945">
    <property type="component" value="Unassembled WGS sequence"/>
</dbReference>
<evidence type="ECO:0000313" key="1">
    <source>
        <dbReference type="EMBL" id="MCQ0969569.1"/>
    </source>
</evidence>